<comment type="caution">
    <text evidence="2">The sequence shown here is derived from an EMBL/GenBank/DDBJ whole genome shotgun (WGS) entry which is preliminary data.</text>
</comment>
<name>A0ABT6N9A6_9FIRM</name>
<feature type="transmembrane region" description="Helical" evidence="1">
    <location>
        <begin position="32"/>
        <end position="51"/>
    </location>
</feature>
<evidence type="ECO:0000256" key="1">
    <source>
        <dbReference type="SAM" id="Phobius"/>
    </source>
</evidence>
<dbReference type="Proteomes" id="UP001158045">
    <property type="component" value="Unassembled WGS sequence"/>
</dbReference>
<keyword evidence="1" id="KW-0472">Membrane</keyword>
<sequence>MENVTLTDQEIKQFETAKEQYSKMDITAKIKFVSFALISLLLLVIGFIAINNQGGQFILWGVVVTLITLTYYLVVHGKCKKLSKTEIQNLTITEGTLKHRPIRPKNDPRNFTIKEDSSKKHYIGINKKHKDFDGIKVRVFHHENHIFVVSYIV</sequence>
<evidence type="ECO:0008006" key="4">
    <source>
        <dbReference type="Google" id="ProtNLM"/>
    </source>
</evidence>
<keyword evidence="1" id="KW-1133">Transmembrane helix</keyword>
<organism evidence="2 3">
    <name type="scientific">Fusibacter bizertensis</name>
    <dbReference type="NCBI Taxonomy" id="1488331"/>
    <lineage>
        <taxon>Bacteria</taxon>
        <taxon>Bacillati</taxon>
        <taxon>Bacillota</taxon>
        <taxon>Clostridia</taxon>
        <taxon>Eubacteriales</taxon>
        <taxon>Eubacteriales Family XII. Incertae Sedis</taxon>
        <taxon>Fusibacter</taxon>
    </lineage>
</organism>
<dbReference type="EMBL" id="JARYZI010000001">
    <property type="protein sequence ID" value="MDH8676995.1"/>
    <property type="molecule type" value="Genomic_DNA"/>
</dbReference>
<evidence type="ECO:0000313" key="2">
    <source>
        <dbReference type="EMBL" id="MDH8676995.1"/>
    </source>
</evidence>
<proteinExistence type="predicted"/>
<feature type="transmembrane region" description="Helical" evidence="1">
    <location>
        <begin position="57"/>
        <end position="75"/>
    </location>
</feature>
<keyword evidence="1" id="KW-0812">Transmembrane</keyword>
<accession>A0ABT6N9A6</accession>
<reference evidence="2 3" key="1">
    <citation type="submission" date="2023-04" db="EMBL/GenBank/DDBJ databases">
        <title>Fusibacter bizertensis strain WBS, isolated from littoral bottom sediments of the Arctic seas - biochemical and genomic analysis.</title>
        <authorList>
            <person name="Brioukhanov A.L."/>
        </authorList>
    </citation>
    <scope>NUCLEOTIDE SEQUENCE [LARGE SCALE GENOMIC DNA]</scope>
    <source>
        <strain evidence="2 3">WBS</strain>
    </source>
</reference>
<evidence type="ECO:0000313" key="3">
    <source>
        <dbReference type="Proteomes" id="UP001158045"/>
    </source>
</evidence>
<keyword evidence="3" id="KW-1185">Reference proteome</keyword>
<protein>
    <recommendedName>
        <fullName evidence="4">DUF2207 domain-containing protein</fullName>
    </recommendedName>
</protein>
<gene>
    <name evidence="2" type="ORF">QE109_02485</name>
</gene>
<dbReference type="RefSeq" id="WP_281092794.1">
    <property type="nucleotide sequence ID" value="NZ_JARYZI010000001.1"/>
</dbReference>